<dbReference type="InterPro" id="IPR032466">
    <property type="entry name" value="Metal_Hydrolase"/>
</dbReference>
<dbReference type="PANTHER" id="PTHR21240">
    <property type="entry name" value="2-AMINO-3-CARBOXYLMUCONATE-6-SEMIALDEHYDE DECARBOXYLASE"/>
    <property type="match status" value="1"/>
</dbReference>
<dbReference type="RefSeq" id="WP_012185956.1">
    <property type="nucleotide sequence ID" value="NC_009954.1"/>
</dbReference>
<feature type="domain" description="Amidohydrolase-related" evidence="2">
    <location>
        <begin position="9"/>
        <end position="251"/>
    </location>
</feature>
<keyword evidence="3" id="KW-0378">Hydrolase</keyword>
<dbReference type="AlphaFoldDB" id="A8MD81"/>
<dbReference type="eggNOG" id="arCOG01931">
    <property type="taxonomic scope" value="Archaea"/>
</dbReference>
<dbReference type="Pfam" id="PF04909">
    <property type="entry name" value="Amidohydro_2"/>
    <property type="match status" value="1"/>
</dbReference>
<dbReference type="SUPFAM" id="SSF51556">
    <property type="entry name" value="Metallo-dependent hydrolases"/>
    <property type="match status" value="1"/>
</dbReference>
<protein>
    <submittedName>
        <fullName evidence="3">Amidohydrolase 2</fullName>
    </submittedName>
</protein>
<dbReference type="InterPro" id="IPR032465">
    <property type="entry name" value="ACMSD"/>
</dbReference>
<dbReference type="GO" id="GO:0005737">
    <property type="term" value="C:cytoplasm"/>
    <property type="evidence" value="ECO:0007669"/>
    <property type="project" value="TreeGrafter"/>
</dbReference>
<evidence type="ECO:0000313" key="3">
    <source>
        <dbReference type="EMBL" id="ABW01737.1"/>
    </source>
</evidence>
<reference evidence="3 4" key="1">
    <citation type="submission" date="2007-10" db="EMBL/GenBank/DDBJ databases">
        <title>Complete sequence of Caldivirga maquilingensis IC-167.</title>
        <authorList>
            <consortium name="US DOE Joint Genome Institute"/>
            <person name="Copeland A."/>
            <person name="Lucas S."/>
            <person name="Lapidus A."/>
            <person name="Barry K."/>
            <person name="Glavina del Rio T."/>
            <person name="Dalin E."/>
            <person name="Tice H."/>
            <person name="Pitluck S."/>
            <person name="Saunders E."/>
            <person name="Brettin T."/>
            <person name="Bruce D."/>
            <person name="Detter J.C."/>
            <person name="Han C."/>
            <person name="Schmutz J."/>
            <person name="Larimer F."/>
            <person name="Land M."/>
            <person name="Hauser L."/>
            <person name="Kyrpides N."/>
            <person name="Ivanova N."/>
            <person name="Biddle J.F."/>
            <person name="Zhang Z."/>
            <person name="Fitz-Gibbon S.T."/>
            <person name="Lowe T.M."/>
            <person name="Saltikov C."/>
            <person name="House C.H."/>
            <person name="Richardson P."/>
        </authorList>
    </citation>
    <scope>NUCLEOTIDE SEQUENCE [LARGE SCALE GENOMIC DNA]</scope>
    <source>
        <strain evidence="4">ATCC 700844 / DSM 13496 / JCM 10307 / IC-167</strain>
    </source>
</reference>
<keyword evidence="1" id="KW-0456">Lyase</keyword>
<name>A8MD81_CALMQ</name>
<dbReference type="GO" id="GO:0016831">
    <property type="term" value="F:carboxy-lyase activity"/>
    <property type="evidence" value="ECO:0007669"/>
    <property type="project" value="InterPro"/>
</dbReference>
<gene>
    <name evidence="3" type="ordered locus">Cmaq_0903</name>
</gene>
<proteinExistence type="predicted"/>
<keyword evidence="4" id="KW-1185">Reference proteome</keyword>
<evidence type="ECO:0000259" key="2">
    <source>
        <dbReference type="Pfam" id="PF04909"/>
    </source>
</evidence>
<organism evidence="3 4">
    <name type="scientific">Caldivirga maquilingensis (strain ATCC 700844 / DSM 13496 / JCM 10307 / IC-167)</name>
    <dbReference type="NCBI Taxonomy" id="397948"/>
    <lineage>
        <taxon>Archaea</taxon>
        <taxon>Thermoproteota</taxon>
        <taxon>Thermoprotei</taxon>
        <taxon>Thermoproteales</taxon>
        <taxon>Thermoproteaceae</taxon>
        <taxon>Caldivirga</taxon>
    </lineage>
</organism>
<dbReference type="Gene3D" id="3.20.20.140">
    <property type="entry name" value="Metal-dependent hydrolases"/>
    <property type="match status" value="1"/>
</dbReference>
<dbReference type="HOGENOM" id="CLU_044590_6_0_2"/>
<dbReference type="OrthoDB" id="34429at2157"/>
<dbReference type="KEGG" id="cma:Cmaq_0903"/>
<dbReference type="EMBL" id="CP000852">
    <property type="protein sequence ID" value="ABW01737.1"/>
    <property type="molecule type" value="Genomic_DNA"/>
</dbReference>
<evidence type="ECO:0000256" key="1">
    <source>
        <dbReference type="ARBA" id="ARBA00023239"/>
    </source>
</evidence>
<accession>A8MD81</accession>
<dbReference type="GO" id="GO:0019748">
    <property type="term" value="P:secondary metabolic process"/>
    <property type="evidence" value="ECO:0007669"/>
    <property type="project" value="TreeGrafter"/>
</dbReference>
<dbReference type="Proteomes" id="UP000001137">
    <property type="component" value="Chromosome"/>
</dbReference>
<sequence length="252" mass="28566">MVINLGGAVDAHTHCYPDMSINEEMIRLSRILGIEQLWVSYHPYSMSGFKPPSEEVWRANEFVYELSRRFKEVKGFVHVNPLNQDAVKMTEFFIRERGFIGVKLYRAVRVSRRIVDPIIEVAVENNVPILVHTAHRLYPTSRPNESEPDDIKSLALRFPKAKIIMAHITGGGDWEYAVSRVRDLPNVYVDIGGSVVDYGSVEEAVRVLGDDRVLFATDTLISAAVSRIINADISEESRIKILRLNAMRILGE</sequence>
<dbReference type="GeneID" id="5710218"/>
<dbReference type="STRING" id="397948.Cmaq_0903"/>
<dbReference type="InterPro" id="IPR006680">
    <property type="entry name" value="Amidohydro-rel"/>
</dbReference>
<dbReference type="PANTHER" id="PTHR21240:SF28">
    <property type="entry name" value="ISO-OROTATE DECARBOXYLASE (EUROFUNG)"/>
    <property type="match status" value="1"/>
</dbReference>
<dbReference type="GO" id="GO:0016787">
    <property type="term" value="F:hydrolase activity"/>
    <property type="evidence" value="ECO:0007669"/>
    <property type="project" value="UniProtKB-KW"/>
</dbReference>
<evidence type="ECO:0000313" key="4">
    <source>
        <dbReference type="Proteomes" id="UP000001137"/>
    </source>
</evidence>